<evidence type="ECO:0000256" key="1">
    <source>
        <dbReference type="SAM" id="MobiDB-lite"/>
    </source>
</evidence>
<accession>A0AAN6NRW7</accession>
<evidence type="ECO:0000313" key="2">
    <source>
        <dbReference type="EMBL" id="KAK3949088.1"/>
    </source>
</evidence>
<reference evidence="2" key="2">
    <citation type="submission" date="2023-06" db="EMBL/GenBank/DDBJ databases">
        <authorList>
            <consortium name="Lawrence Berkeley National Laboratory"/>
            <person name="Mondo S.J."/>
            <person name="Hensen N."/>
            <person name="Bonometti L."/>
            <person name="Westerberg I."/>
            <person name="Brannstrom I.O."/>
            <person name="Guillou S."/>
            <person name="Cros-Aarteil S."/>
            <person name="Calhoun S."/>
            <person name="Haridas S."/>
            <person name="Kuo A."/>
            <person name="Pangilinan J."/>
            <person name="Riley R."/>
            <person name="Labutti K."/>
            <person name="Andreopoulos B."/>
            <person name="Lipzen A."/>
            <person name="Chen C."/>
            <person name="Yanf M."/>
            <person name="Daum C."/>
            <person name="Ng V."/>
            <person name="Clum A."/>
            <person name="Steindorff A."/>
            <person name="Ohm R."/>
            <person name="Martin F."/>
            <person name="Silar P."/>
            <person name="Natvig D."/>
            <person name="Lalanne C."/>
            <person name="Gautier V."/>
            <person name="Ament-Velasquez S.L."/>
            <person name="Kruys A."/>
            <person name="Hutchinson M.I."/>
            <person name="Powell A.J."/>
            <person name="Barry K."/>
            <person name="Miller A.N."/>
            <person name="Grigoriev I.V."/>
            <person name="Debuchy R."/>
            <person name="Gladieux P."/>
            <person name="Thoren M.H."/>
            <person name="Johannesson H."/>
        </authorList>
    </citation>
    <scope>NUCLEOTIDE SEQUENCE</scope>
    <source>
        <strain evidence="2">CBS 626.80</strain>
    </source>
</reference>
<feature type="compositionally biased region" description="Gly residues" evidence="1">
    <location>
        <begin position="50"/>
        <end position="64"/>
    </location>
</feature>
<keyword evidence="3" id="KW-1185">Reference proteome</keyword>
<protein>
    <submittedName>
        <fullName evidence="2">Uncharacterized protein</fullName>
    </submittedName>
</protein>
<name>A0AAN6NRW7_9PEZI</name>
<feature type="compositionally biased region" description="Low complexity" evidence="1">
    <location>
        <begin position="65"/>
        <end position="86"/>
    </location>
</feature>
<gene>
    <name evidence="2" type="ORF">QBC32DRAFT_317165</name>
</gene>
<feature type="region of interest" description="Disordered" evidence="1">
    <location>
        <begin position="47"/>
        <end position="92"/>
    </location>
</feature>
<dbReference type="EMBL" id="MU859229">
    <property type="protein sequence ID" value="KAK3949088.1"/>
    <property type="molecule type" value="Genomic_DNA"/>
</dbReference>
<comment type="caution">
    <text evidence="2">The sequence shown here is derived from an EMBL/GenBank/DDBJ whole genome shotgun (WGS) entry which is preliminary data.</text>
</comment>
<dbReference type="AlphaFoldDB" id="A0AAN6NRW7"/>
<dbReference type="Proteomes" id="UP001303222">
    <property type="component" value="Unassembled WGS sequence"/>
</dbReference>
<sequence length="187" mass="20672">MEYDMLDDMEYDMLDDLIITNPDPDNLEYDIADDLVVLTEALFLEQQQGHGQGQGHGKGQGHAQGPGEQPGPALGAQQQQTHTQTPPQQPDEQLKLEAKKCASRFLRSITREHLQQSTPGGDLDETYREHKAKSCRICTIKGVGVKKDELGWKIGIAIVGEENLVAVIRGLRVVKDGKRWQVVSCSG</sequence>
<evidence type="ECO:0000313" key="3">
    <source>
        <dbReference type="Proteomes" id="UP001303222"/>
    </source>
</evidence>
<proteinExistence type="predicted"/>
<reference evidence="2" key="1">
    <citation type="journal article" date="2023" name="Mol. Phylogenet. Evol.">
        <title>Genome-scale phylogeny and comparative genomics of the fungal order Sordariales.</title>
        <authorList>
            <person name="Hensen N."/>
            <person name="Bonometti L."/>
            <person name="Westerberg I."/>
            <person name="Brannstrom I.O."/>
            <person name="Guillou S."/>
            <person name="Cros-Aarteil S."/>
            <person name="Calhoun S."/>
            <person name="Haridas S."/>
            <person name="Kuo A."/>
            <person name="Mondo S."/>
            <person name="Pangilinan J."/>
            <person name="Riley R."/>
            <person name="LaButti K."/>
            <person name="Andreopoulos B."/>
            <person name="Lipzen A."/>
            <person name="Chen C."/>
            <person name="Yan M."/>
            <person name="Daum C."/>
            <person name="Ng V."/>
            <person name="Clum A."/>
            <person name="Steindorff A."/>
            <person name="Ohm R.A."/>
            <person name="Martin F."/>
            <person name="Silar P."/>
            <person name="Natvig D.O."/>
            <person name="Lalanne C."/>
            <person name="Gautier V."/>
            <person name="Ament-Velasquez S.L."/>
            <person name="Kruys A."/>
            <person name="Hutchinson M.I."/>
            <person name="Powell A.J."/>
            <person name="Barry K."/>
            <person name="Miller A.N."/>
            <person name="Grigoriev I.V."/>
            <person name="Debuchy R."/>
            <person name="Gladieux P."/>
            <person name="Hiltunen Thoren M."/>
            <person name="Johannesson H."/>
        </authorList>
    </citation>
    <scope>NUCLEOTIDE SEQUENCE</scope>
    <source>
        <strain evidence="2">CBS 626.80</strain>
    </source>
</reference>
<organism evidence="2 3">
    <name type="scientific">Pseudoneurospora amorphoporcata</name>
    <dbReference type="NCBI Taxonomy" id="241081"/>
    <lineage>
        <taxon>Eukaryota</taxon>
        <taxon>Fungi</taxon>
        <taxon>Dikarya</taxon>
        <taxon>Ascomycota</taxon>
        <taxon>Pezizomycotina</taxon>
        <taxon>Sordariomycetes</taxon>
        <taxon>Sordariomycetidae</taxon>
        <taxon>Sordariales</taxon>
        <taxon>Sordariaceae</taxon>
        <taxon>Pseudoneurospora</taxon>
    </lineage>
</organism>